<sequence>MLRFLRNCVQIQGLPILDIRSQVHDDLLARLYLPKRLDESGSTLSNQDFLIAWNDSGGYLQPTEILLVIDIFVRRHEHMKTGPICQMEQFSVPTIRPSHFLNSGCMMLLSQPTFQLPLKAFIDQDTYQAAFCNSKNDSA</sequence>
<reference evidence="1" key="1">
    <citation type="submission" date="2019-02" db="EMBL/GenBank/DDBJ databases">
        <authorList>
            <person name="Gruber-Vodicka R. H."/>
            <person name="Seah K. B. B."/>
        </authorList>
    </citation>
    <scope>NUCLEOTIDE SEQUENCE</scope>
    <source>
        <strain evidence="1">BECK_DK161</strain>
    </source>
</reference>
<name>A0A450SEJ8_9GAMM</name>
<gene>
    <name evidence="1" type="ORF">BECKDK2373C_GA0170839_103116</name>
</gene>
<dbReference type="EMBL" id="CAADEY010000031">
    <property type="protein sequence ID" value="VFJ51076.1"/>
    <property type="molecule type" value="Genomic_DNA"/>
</dbReference>
<proteinExistence type="predicted"/>
<dbReference type="AlphaFoldDB" id="A0A450SEJ8"/>
<protein>
    <submittedName>
        <fullName evidence="1">Uncharacterized protein</fullName>
    </submittedName>
</protein>
<evidence type="ECO:0000313" key="1">
    <source>
        <dbReference type="EMBL" id="VFJ51076.1"/>
    </source>
</evidence>
<accession>A0A450SEJ8</accession>
<organism evidence="1">
    <name type="scientific">Candidatus Kentrum sp. DK</name>
    <dbReference type="NCBI Taxonomy" id="2126562"/>
    <lineage>
        <taxon>Bacteria</taxon>
        <taxon>Pseudomonadati</taxon>
        <taxon>Pseudomonadota</taxon>
        <taxon>Gammaproteobacteria</taxon>
        <taxon>Candidatus Kentrum</taxon>
    </lineage>
</organism>